<evidence type="ECO:0000313" key="1">
    <source>
        <dbReference type="EMBL" id="VDN23073.1"/>
    </source>
</evidence>
<protein>
    <submittedName>
        <fullName evidence="1">Uncharacterized protein</fullName>
    </submittedName>
</protein>
<proteinExistence type="predicted"/>
<dbReference type="Proteomes" id="UP000281553">
    <property type="component" value="Unassembled WGS sequence"/>
</dbReference>
<sequence>MLPLGRLAHFLQSPSFQSTASAQRGVSKLSATNAPLTVDESSGLMAQLQLDTRELKQEQEEVSGPVRPETGLELWLTVHSTVSGSAAAAATATGPTSINISSHVVSNGVLKDSAGPASPPIRLLPNLLLISAGSLEAAIEIFGLPLSRRLGLVCLHLRPLIQWSYFCIKCAQETSDQKTLLQI</sequence>
<organism evidence="1 2">
    <name type="scientific">Dibothriocephalus latus</name>
    <name type="common">Fish tapeworm</name>
    <name type="synonym">Diphyllobothrium latum</name>
    <dbReference type="NCBI Taxonomy" id="60516"/>
    <lineage>
        <taxon>Eukaryota</taxon>
        <taxon>Metazoa</taxon>
        <taxon>Spiralia</taxon>
        <taxon>Lophotrochozoa</taxon>
        <taxon>Platyhelminthes</taxon>
        <taxon>Cestoda</taxon>
        <taxon>Eucestoda</taxon>
        <taxon>Diphyllobothriidea</taxon>
        <taxon>Diphyllobothriidae</taxon>
        <taxon>Dibothriocephalus</taxon>
    </lineage>
</organism>
<keyword evidence="2" id="KW-1185">Reference proteome</keyword>
<name>A0A3P7MHL3_DIBLA</name>
<gene>
    <name evidence="1" type="ORF">DILT_LOCUS14189</name>
</gene>
<dbReference type="EMBL" id="UYRU01073126">
    <property type="protein sequence ID" value="VDN23073.1"/>
    <property type="molecule type" value="Genomic_DNA"/>
</dbReference>
<reference evidence="1 2" key="1">
    <citation type="submission" date="2018-11" db="EMBL/GenBank/DDBJ databases">
        <authorList>
            <consortium name="Pathogen Informatics"/>
        </authorList>
    </citation>
    <scope>NUCLEOTIDE SEQUENCE [LARGE SCALE GENOMIC DNA]</scope>
</reference>
<dbReference type="AlphaFoldDB" id="A0A3P7MHL3"/>
<dbReference type="OrthoDB" id="6279522at2759"/>
<evidence type="ECO:0000313" key="2">
    <source>
        <dbReference type="Proteomes" id="UP000281553"/>
    </source>
</evidence>
<accession>A0A3P7MHL3</accession>